<dbReference type="Pfam" id="PF13649">
    <property type="entry name" value="Methyltransf_25"/>
    <property type="match status" value="1"/>
</dbReference>
<evidence type="ECO:0000259" key="5">
    <source>
        <dbReference type="Pfam" id="PF13649"/>
    </source>
</evidence>
<feature type="domain" description="Methyltransferase" evidence="5">
    <location>
        <begin position="90"/>
        <end position="159"/>
    </location>
</feature>
<evidence type="ECO:0000256" key="4">
    <source>
        <dbReference type="SAM" id="Phobius"/>
    </source>
</evidence>
<evidence type="ECO:0000256" key="1">
    <source>
        <dbReference type="ARBA" id="ARBA00022603"/>
    </source>
</evidence>
<dbReference type="PANTHER" id="PTHR13610">
    <property type="entry name" value="METHYLTRANSFERASE DOMAIN-CONTAINING PROTEIN"/>
    <property type="match status" value="1"/>
</dbReference>
<sequence>MDTGSLIISTVLLVIALLAVLSIVYYSWRNGISPLPASLLLRSKVAEEVLRLSKVQELDHPLFKLETDDPAQQYSIIQQHMEYQARQKTIVETGSGWGTLAIFLAKHIPNYHVIGIENSVVPFWISKWWAKFEKVPLTFIRGDMYQYPYEEANIIVCYLFPGAMKQLSTILRERAVAYTYIISVYFALPDWTPEKIVQCVDIHRTKIYIYKVGV</sequence>
<dbReference type="Gene3D" id="3.40.50.150">
    <property type="entry name" value="Vaccinia Virus protein VP39"/>
    <property type="match status" value="1"/>
</dbReference>
<dbReference type="Proteomes" id="UP001220509">
    <property type="component" value="Chromosome"/>
</dbReference>
<gene>
    <name evidence="6" type="ORF">PQ456_21815</name>
</gene>
<keyword evidence="4" id="KW-1133">Transmembrane helix</keyword>
<dbReference type="InterPro" id="IPR029063">
    <property type="entry name" value="SAM-dependent_MTases_sf"/>
</dbReference>
<dbReference type="PANTHER" id="PTHR13610:SF11">
    <property type="entry name" value="METHYLTRANSFERASE DOMAIN-CONTAINING PROTEIN"/>
    <property type="match status" value="1"/>
</dbReference>
<dbReference type="CDD" id="cd02440">
    <property type="entry name" value="AdoMet_MTases"/>
    <property type="match status" value="1"/>
</dbReference>
<dbReference type="EMBL" id="CP117416">
    <property type="protein sequence ID" value="WCT55752.1"/>
    <property type="molecule type" value="Genomic_DNA"/>
</dbReference>
<keyword evidence="1 6" id="KW-0489">Methyltransferase</keyword>
<accession>A0AAX3M100</accession>
<feature type="transmembrane region" description="Helical" evidence="4">
    <location>
        <begin position="6"/>
        <end position="28"/>
    </location>
</feature>
<keyword evidence="7" id="KW-1185">Reference proteome</keyword>
<dbReference type="GO" id="GO:0016279">
    <property type="term" value="F:protein-lysine N-methyltransferase activity"/>
    <property type="evidence" value="ECO:0007669"/>
    <property type="project" value="InterPro"/>
</dbReference>
<dbReference type="InterPro" id="IPR041698">
    <property type="entry name" value="Methyltransf_25"/>
</dbReference>
<evidence type="ECO:0000313" key="7">
    <source>
        <dbReference type="Proteomes" id="UP001220509"/>
    </source>
</evidence>
<dbReference type="InterPro" id="IPR026170">
    <property type="entry name" value="FAM173A/B"/>
</dbReference>
<dbReference type="GO" id="GO:0032259">
    <property type="term" value="P:methylation"/>
    <property type="evidence" value="ECO:0007669"/>
    <property type="project" value="UniProtKB-KW"/>
</dbReference>
<keyword evidence="2" id="KW-0808">Transferase</keyword>
<dbReference type="AlphaFoldDB" id="A0AAX3M100"/>
<evidence type="ECO:0000256" key="2">
    <source>
        <dbReference type="ARBA" id="ARBA00022679"/>
    </source>
</evidence>
<keyword evidence="3" id="KW-0949">S-adenosyl-L-methionine</keyword>
<reference evidence="6 7" key="1">
    <citation type="submission" date="2023-02" db="EMBL/GenBank/DDBJ databases">
        <title>Genome sequence of Paenibacillus kyungheensis KACC 18744.</title>
        <authorList>
            <person name="Kim S."/>
            <person name="Heo J."/>
            <person name="Kwon S.-W."/>
        </authorList>
    </citation>
    <scope>NUCLEOTIDE SEQUENCE [LARGE SCALE GENOMIC DNA]</scope>
    <source>
        <strain evidence="6 7">KACC 18744</strain>
    </source>
</reference>
<keyword evidence="4" id="KW-0472">Membrane</keyword>
<organism evidence="6 7">
    <name type="scientific">Paenibacillus kyungheensis</name>
    <dbReference type="NCBI Taxonomy" id="1452732"/>
    <lineage>
        <taxon>Bacteria</taxon>
        <taxon>Bacillati</taxon>
        <taxon>Bacillota</taxon>
        <taxon>Bacilli</taxon>
        <taxon>Bacillales</taxon>
        <taxon>Paenibacillaceae</taxon>
        <taxon>Paenibacillus</taxon>
    </lineage>
</organism>
<dbReference type="KEGG" id="pka:PQ456_21815"/>
<dbReference type="RefSeq" id="WP_273614102.1">
    <property type="nucleotide sequence ID" value="NZ_CP117416.1"/>
</dbReference>
<dbReference type="SUPFAM" id="SSF53335">
    <property type="entry name" value="S-adenosyl-L-methionine-dependent methyltransferases"/>
    <property type="match status" value="1"/>
</dbReference>
<name>A0AAX3M100_9BACL</name>
<protein>
    <submittedName>
        <fullName evidence="6">Class I SAM-dependent methyltransferase</fullName>
    </submittedName>
</protein>
<keyword evidence="4" id="KW-0812">Transmembrane</keyword>
<evidence type="ECO:0000313" key="6">
    <source>
        <dbReference type="EMBL" id="WCT55752.1"/>
    </source>
</evidence>
<proteinExistence type="predicted"/>
<evidence type="ECO:0000256" key="3">
    <source>
        <dbReference type="ARBA" id="ARBA00022691"/>
    </source>
</evidence>